<keyword evidence="6 11" id="KW-0665">Pyrimidine biosynthesis</keyword>
<comment type="function">
    <text evidence="1">Catalyzes the decarboxylation of orotidine 5'-monophosphate (OMP) to uridine 5'-monophosphate (UMP).</text>
</comment>
<dbReference type="UniPathway" id="UPA00070">
    <property type="reaction ID" value="UER00120"/>
</dbReference>
<dbReference type="GO" id="GO:0006207">
    <property type="term" value="P:'de novo' pyrimidine nucleobase biosynthetic process"/>
    <property type="evidence" value="ECO:0007669"/>
    <property type="project" value="InterPro"/>
</dbReference>
<gene>
    <name evidence="13" type="primary">pyrF</name>
    <name evidence="13" type="ORF">ENSA7_44100</name>
</gene>
<dbReference type="NCBIfam" id="TIGR01740">
    <property type="entry name" value="pyrF"/>
    <property type="match status" value="1"/>
</dbReference>
<evidence type="ECO:0000256" key="3">
    <source>
        <dbReference type="ARBA" id="ARBA00012321"/>
    </source>
</evidence>
<organism evidence="13 14">
    <name type="scientific">Enhygromyxa salina</name>
    <dbReference type="NCBI Taxonomy" id="215803"/>
    <lineage>
        <taxon>Bacteria</taxon>
        <taxon>Pseudomonadati</taxon>
        <taxon>Myxococcota</taxon>
        <taxon>Polyangia</taxon>
        <taxon>Nannocystales</taxon>
        <taxon>Nannocystaceae</taxon>
        <taxon>Enhygromyxa</taxon>
    </lineage>
</organism>
<feature type="binding site" evidence="10">
    <location>
        <position position="157"/>
    </location>
    <ligand>
        <name>substrate</name>
    </ligand>
</feature>
<dbReference type="SMART" id="SM00934">
    <property type="entry name" value="OMPdecase"/>
    <property type="match status" value="1"/>
</dbReference>
<comment type="similarity">
    <text evidence="11">Belongs to the OMP decarboxylase family.</text>
</comment>
<evidence type="ECO:0000256" key="6">
    <source>
        <dbReference type="ARBA" id="ARBA00022975"/>
    </source>
</evidence>
<feature type="binding site" evidence="10">
    <location>
        <position position="3"/>
    </location>
    <ligand>
        <name>substrate</name>
    </ligand>
</feature>
<dbReference type="EC" id="4.1.1.23" evidence="3 11"/>
<name>A0A2S9YKN7_9BACT</name>
<feature type="active site" description="For OMPdecase activity" evidence="9">
    <location>
        <position position="34"/>
    </location>
</feature>
<feature type="active site" description="For OMPdecase activity" evidence="9">
    <location>
        <position position="32"/>
    </location>
</feature>
<dbReference type="Proteomes" id="UP000238823">
    <property type="component" value="Unassembled WGS sequence"/>
</dbReference>
<dbReference type="GO" id="GO:0004590">
    <property type="term" value="F:orotidine-5'-phosphate decarboxylase activity"/>
    <property type="evidence" value="ECO:0007669"/>
    <property type="project" value="UniProtKB-EC"/>
</dbReference>
<proteinExistence type="inferred from homology"/>
<evidence type="ECO:0000256" key="4">
    <source>
        <dbReference type="ARBA" id="ARBA00021923"/>
    </source>
</evidence>
<evidence type="ECO:0000256" key="11">
    <source>
        <dbReference type="RuleBase" id="RU000512"/>
    </source>
</evidence>
<keyword evidence="5 11" id="KW-0210">Decarboxylase</keyword>
<dbReference type="PROSITE" id="PS00156">
    <property type="entry name" value="OMPDECASE"/>
    <property type="match status" value="1"/>
</dbReference>
<dbReference type="InterPro" id="IPR014732">
    <property type="entry name" value="OMPdecase"/>
</dbReference>
<evidence type="ECO:0000256" key="1">
    <source>
        <dbReference type="ARBA" id="ARBA00002356"/>
    </source>
</evidence>
<accession>A0A2S9YKN7</accession>
<feature type="active site" description="For OMPdecase activity" evidence="9">
    <location>
        <position position="37"/>
    </location>
</feature>
<dbReference type="InterPro" id="IPR001754">
    <property type="entry name" value="OMPdeCOase_dom"/>
</dbReference>
<evidence type="ECO:0000256" key="5">
    <source>
        <dbReference type="ARBA" id="ARBA00022793"/>
    </source>
</evidence>
<protein>
    <recommendedName>
        <fullName evidence="4 11">Orotidine 5'-phosphate decarboxylase</fullName>
        <ecNumber evidence="3 11">4.1.1.23</ecNumber>
    </recommendedName>
</protein>
<dbReference type="Gene3D" id="3.20.20.70">
    <property type="entry name" value="Aldolase class I"/>
    <property type="match status" value="1"/>
</dbReference>
<dbReference type="PANTHER" id="PTHR32119">
    <property type="entry name" value="OROTIDINE 5'-PHOSPHATE DECARBOXYLASE"/>
    <property type="match status" value="1"/>
</dbReference>
<evidence type="ECO:0000256" key="7">
    <source>
        <dbReference type="ARBA" id="ARBA00023239"/>
    </source>
</evidence>
<evidence type="ECO:0000256" key="8">
    <source>
        <dbReference type="ARBA" id="ARBA00049157"/>
    </source>
</evidence>
<dbReference type="InterPro" id="IPR011060">
    <property type="entry name" value="RibuloseP-bd_barrel"/>
</dbReference>
<dbReference type="GO" id="GO:0005829">
    <property type="term" value="C:cytosol"/>
    <property type="evidence" value="ECO:0007669"/>
    <property type="project" value="TreeGrafter"/>
</dbReference>
<dbReference type="AlphaFoldDB" id="A0A2S9YKN7"/>
<dbReference type="PANTHER" id="PTHR32119:SF2">
    <property type="entry name" value="OROTIDINE 5'-PHOSPHATE DECARBOXYLASE"/>
    <property type="match status" value="1"/>
</dbReference>
<dbReference type="CDD" id="cd04725">
    <property type="entry name" value="OMP_decarboxylase_like"/>
    <property type="match status" value="1"/>
</dbReference>
<comment type="pathway">
    <text evidence="2 11">Pyrimidine metabolism; UMP biosynthesis via de novo pathway; UMP from orotate: step 2/2.</text>
</comment>
<evidence type="ECO:0000256" key="9">
    <source>
        <dbReference type="PIRSR" id="PIRSR614732-1"/>
    </source>
</evidence>
<evidence type="ECO:0000256" key="10">
    <source>
        <dbReference type="PIRSR" id="PIRSR614732-2"/>
    </source>
</evidence>
<reference evidence="13 14" key="1">
    <citation type="submission" date="2018-03" db="EMBL/GenBank/DDBJ databases">
        <title>Draft Genome Sequences of the Obligatory Marine Myxobacteria Enhygromyxa salina SWB007.</title>
        <authorList>
            <person name="Poehlein A."/>
            <person name="Moghaddam J.A."/>
            <person name="Harms H."/>
            <person name="Alanjari M."/>
            <person name="Koenig G.M."/>
            <person name="Daniel R."/>
            <person name="Schaeberle T.F."/>
        </authorList>
    </citation>
    <scope>NUCLEOTIDE SEQUENCE [LARGE SCALE GENOMIC DNA]</scope>
    <source>
        <strain evidence="13 14">SWB007</strain>
    </source>
</reference>
<dbReference type="EMBL" id="PVNL01000090">
    <property type="protein sequence ID" value="PRQ05677.1"/>
    <property type="molecule type" value="Genomic_DNA"/>
</dbReference>
<comment type="catalytic activity">
    <reaction evidence="8 11">
        <text>orotidine 5'-phosphate + H(+) = UMP + CO2</text>
        <dbReference type="Rhea" id="RHEA:11596"/>
        <dbReference type="ChEBI" id="CHEBI:15378"/>
        <dbReference type="ChEBI" id="CHEBI:16526"/>
        <dbReference type="ChEBI" id="CHEBI:57538"/>
        <dbReference type="ChEBI" id="CHEBI:57865"/>
        <dbReference type="EC" id="4.1.1.23"/>
    </reaction>
</comment>
<dbReference type="SUPFAM" id="SSF51366">
    <property type="entry name" value="Ribulose-phoshate binding barrel"/>
    <property type="match status" value="1"/>
</dbReference>
<feature type="binding site" evidence="10">
    <location>
        <position position="148"/>
    </location>
    <ligand>
        <name>substrate</name>
    </ligand>
</feature>
<keyword evidence="7 11" id="KW-0456">Lyase</keyword>
<sequence>MLKIGLELFVAEGPGIVRELRERHPELELFLDLKLHDIPNTMAGAIRSASSLGARFVTVHAGSGIAHLRACVDQAGDSTGILAVTVLTSQDAQACREAGHTRSPAELVKIRAQAAAEAGCAGLVCSGQELESVVAVAPDLFKIVPGIRPAGADVGDQKRVMTPAKAIAAGATHLVVGRPIHTAPDPAAAADAIVEEIASVLPS</sequence>
<evidence type="ECO:0000313" key="13">
    <source>
        <dbReference type="EMBL" id="PRQ05677.1"/>
    </source>
</evidence>
<feature type="domain" description="Orotidine 5'-phosphate decarboxylase" evidence="12">
    <location>
        <begin position="1"/>
        <end position="193"/>
    </location>
</feature>
<dbReference type="InterPro" id="IPR013785">
    <property type="entry name" value="Aldolase_TIM"/>
</dbReference>
<evidence type="ECO:0000259" key="12">
    <source>
        <dbReference type="SMART" id="SM00934"/>
    </source>
</evidence>
<evidence type="ECO:0000313" key="14">
    <source>
        <dbReference type="Proteomes" id="UP000238823"/>
    </source>
</evidence>
<evidence type="ECO:0000256" key="2">
    <source>
        <dbReference type="ARBA" id="ARBA00004861"/>
    </source>
</evidence>
<dbReference type="GO" id="GO:0044205">
    <property type="term" value="P:'de novo' UMP biosynthetic process"/>
    <property type="evidence" value="ECO:0007669"/>
    <property type="project" value="UniProtKB-UniPathway"/>
</dbReference>
<dbReference type="Pfam" id="PF00215">
    <property type="entry name" value="OMPdecase"/>
    <property type="match status" value="1"/>
</dbReference>
<comment type="caution">
    <text evidence="13">The sequence shown here is derived from an EMBL/GenBank/DDBJ whole genome shotgun (WGS) entry which is preliminary data.</text>
</comment>
<feature type="binding site" evidence="10">
    <location>
        <position position="177"/>
    </location>
    <ligand>
        <name>substrate</name>
    </ligand>
</feature>
<dbReference type="NCBIfam" id="NF001273">
    <property type="entry name" value="PRK00230.1"/>
    <property type="match status" value="1"/>
</dbReference>
<dbReference type="InterPro" id="IPR018089">
    <property type="entry name" value="OMPdecase_AS"/>
</dbReference>
<feature type="binding site" evidence="10">
    <location>
        <position position="88"/>
    </location>
    <ligand>
        <name>substrate</name>
    </ligand>
</feature>
<feature type="binding site" evidence="10">
    <location>
        <position position="178"/>
    </location>
    <ligand>
        <name>substrate</name>
    </ligand>
</feature>